<name>A0ABV9NLT8_9GAMM</name>
<gene>
    <name evidence="2" type="ORF">ACFO3Q_14135</name>
</gene>
<comment type="caution">
    <text evidence="2">The sequence shown here is derived from an EMBL/GenBank/DDBJ whole genome shotgun (WGS) entry which is preliminary data.</text>
</comment>
<dbReference type="Proteomes" id="UP001595892">
    <property type="component" value="Unassembled WGS sequence"/>
</dbReference>
<dbReference type="EMBL" id="JBHSGG010000041">
    <property type="protein sequence ID" value="MFC4729307.1"/>
    <property type="molecule type" value="Genomic_DNA"/>
</dbReference>
<proteinExistence type="predicted"/>
<feature type="region of interest" description="Disordered" evidence="1">
    <location>
        <begin position="180"/>
        <end position="272"/>
    </location>
</feature>
<evidence type="ECO:0008006" key="4">
    <source>
        <dbReference type="Google" id="ProtNLM"/>
    </source>
</evidence>
<evidence type="ECO:0000256" key="1">
    <source>
        <dbReference type="SAM" id="MobiDB-lite"/>
    </source>
</evidence>
<protein>
    <recommendedName>
        <fullName evidence="4">General secretion pathway protein GspN</fullName>
    </recommendedName>
</protein>
<feature type="compositionally biased region" description="Basic and acidic residues" evidence="1">
    <location>
        <begin position="239"/>
        <end position="258"/>
    </location>
</feature>
<feature type="compositionally biased region" description="Low complexity" evidence="1">
    <location>
        <begin position="202"/>
        <end position="213"/>
    </location>
</feature>
<feature type="compositionally biased region" description="Basic and acidic residues" evidence="1">
    <location>
        <begin position="181"/>
        <end position="201"/>
    </location>
</feature>
<dbReference type="RefSeq" id="WP_377005387.1">
    <property type="nucleotide sequence ID" value="NZ_JBHSGG010000041.1"/>
</dbReference>
<reference evidence="3" key="1">
    <citation type="journal article" date="2019" name="Int. J. Syst. Evol. Microbiol.">
        <title>The Global Catalogue of Microorganisms (GCM) 10K type strain sequencing project: providing services to taxonomists for standard genome sequencing and annotation.</title>
        <authorList>
            <consortium name="The Broad Institute Genomics Platform"/>
            <consortium name="The Broad Institute Genome Sequencing Center for Infectious Disease"/>
            <person name="Wu L."/>
            <person name="Ma J."/>
        </authorList>
    </citation>
    <scope>NUCLEOTIDE SEQUENCE [LARGE SCALE GENOMIC DNA]</scope>
    <source>
        <strain evidence="3">CGMCC 1.13574</strain>
    </source>
</reference>
<evidence type="ECO:0000313" key="2">
    <source>
        <dbReference type="EMBL" id="MFC4729307.1"/>
    </source>
</evidence>
<sequence>MQTESRGLWLLAAVAGWSLVAVAAALAGVGGRIALAPDDPALVPPLPQARRVAQAEPELVDRSEIAARPLFAPDRRPTVVDAPVAEAAPPLDLRLSGVILSGDTRLAILTDAQDHTRSWRVRVDQPLAGAPDWRLVELGPRNAVLLGPEGRSELELRIYEGQGGDPPTPMTMPTAQVDAMGDARRARREALARARAEREANEAAQQAADAAPAGVVPGSRPATPVVAPDVEAMPDPQEQAERIRQRIQERREQLRRQQQDAVNGGRNTNAQR</sequence>
<keyword evidence="3" id="KW-1185">Reference proteome</keyword>
<accession>A0ABV9NLT8</accession>
<evidence type="ECO:0000313" key="3">
    <source>
        <dbReference type="Proteomes" id="UP001595892"/>
    </source>
</evidence>
<organism evidence="2 3">
    <name type="scientific">Coralloluteibacterium thermophilum</name>
    <dbReference type="NCBI Taxonomy" id="2707049"/>
    <lineage>
        <taxon>Bacteria</taxon>
        <taxon>Pseudomonadati</taxon>
        <taxon>Pseudomonadota</taxon>
        <taxon>Gammaproteobacteria</taxon>
        <taxon>Lysobacterales</taxon>
        <taxon>Lysobacteraceae</taxon>
        <taxon>Coralloluteibacterium</taxon>
    </lineage>
</organism>